<reference evidence="3 4" key="1">
    <citation type="journal article" date="2019" name="Int. J. Syst. Evol. Microbiol.">
        <title>Anaerobacillus alkaliphilus sp. nov., a novel alkaliphilic and moderately halophilic bacterium.</title>
        <authorList>
            <person name="Borsodi A.K."/>
            <person name="Aszalos J.M."/>
            <person name="Bihari P."/>
            <person name="Nagy I."/>
            <person name="Schumann P."/>
            <person name="Sproer C."/>
            <person name="Kovacs A.L."/>
            <person name="Boka K."/>
            <person name="Dobosy P."/>
            <person name="Ovari M."/>
            <person name="Szili-Kovacs T."/>
            <person name="Toth E."/>
        </authorList>
    </citation>
    <scope>NUCLEOTIDE SEQUENCE [LARGE SCALE GENOMIC DNA]</scope>
    <source>
        <strain evidence="3 4">B16-10</strain>
    </source>
</reference>
<dbReference type="SUPFAM" id="SSF109604">
    <property type="entry name" value="HD-domain/PDEase-like"/>
    <property type="match status" value="1"/>
</dbReference>
<comment type="caution">
    <text evidence="3">The sequence shown here is derived from an EMBL/GenBank/DDBJ whole genome shotgun (WGS) entry which is preliminary data.</text>
</comment>
<dbReference type="GO" id="GO:0031125">
    <property type="term" value="P:rRNA 3'-end processing"/>
    <property type="evidence" value="ECO:0007669"/>
    <property type="project" value="TreeGrafter"/>
</dbReference>
<organism evidence="3 4">
    <name type="scientific">Anaerobacillus alkaliphilus</name>
    <dbReference type="NCBI Taxonomy" id="1548597"/>
    <lineage>
        <taxon>Bacteria</taxon>
        <taxon>Bacillati</taxon>
        <taxon>Bacillota</taxon>
        <taxon>Bacilli</taxon>
        <taxon>Bacillales</taxon>
        <taxon>Bacillaceae</taxon>
        <taxon>Anaerobacillus</taxon>
    </lineage>
</organism>
<dbReference type="CDD" id="cd00077">
    <property type="entry name" value="HDc"/>
    <property type="match status" value="1"/>
</dbReference>
<dbReference type="PANTHER" id="PTHR37294">
    <property type="entry name" value="3'-5' EXORIBONUCLEASE YHAM"/>
    <property type="match status" value="1"/>
</dbReference>
<keyword evidence="1" id="KW-0378">Hydrolase</keyword>
<evidence type="ECO:0000256" key="1">
    <source>
        <dbReference type="ARBA" id="ARBA00022801"/>
    </source>
</evidence>
<dbReference type="Gene3D" id="1.10.3210.10">
    <property type="entry name" value="Hypothetical protein af1432"/>
    <property type="match status" value="1"/>
</dbReference>
<sequence length="312" mass="35220">MKHIADAIEGERFIGFLLVKELNHRIATNGSEYFDLMLGDRSGLIGSKLWDVTEEQKSTITVKKVVKVDGIVTIYRNQKQLSIQRIRIALPEDDVDMQALVQTAEVPREELWQDLRMMIEEIQSPTLHKLVKTILMSKETREAITTLPAEKKMHHSYYAGLLEHIVTLLNSASQLFPVYPQLNKDLVIATCILHDIGKTKELTDPIFPEYSTEGELIGHIVLGIELINDAALEAGISSRDEELLALKHCILSHHGDVDLGYGSAISGKLPEAIFFHYLDQIDAKLNAMKQTVSGSSEEWVYSPMFKRKIRNS</sequence>
<dbReference type="OrthoDB" id="9778453at2"/>
<protein>
    <submittedName>
        <fullName evidence="3">HD domain-containing protein</fullName>
    </submittedName>
</protein>
<dbReference type="SMART" id="SM00471">
    <property type="entry name" value="HDc"/>
    <property type="match status" value="1"/>
</dbReference>
<dbReference type="CDD" id="cd04492">
    <property type="entry name" value="YhaM_OBF_like"/>
    <property type="match status" value="1"/>
</dbReference>
<dbReference type="InterPro" id="IPR006674">
    <property type="entry name" value="HD_domain"/>
</dbReference>
<dbReference type="Proteomes" id="UP000290649">
    <property type="component" value="Unassembled WGS sequence"/>
</dbReference>
<keyword evidence="4" id="KW-1185">Reference proteome</keyword>
<dbReference type="InterPro" id="IPR003607">
    <property type="entry name" value="HD/PDEase_dom"/>
</dbReference>
<evidence type="ECO:0000313" key="3">
    <source>
        <dbReference type="EMBL" id="RXI98754.1"/>
    </source>
</evidence>
<dbReference type="GO" id="GO:0016787">
    <property type="term" value="F:hydrolase activity"/>
    <property type="evidence" value="ECO:0007669"/>
    <property type="project" value="UniProtKB-KW"/>
</dbReference>
<evidence type="ECO:0000313" key="4">
    <source>
        <dbReference type="Proteomes" id="UP000290649"/>
    </source>
</evidence>
<dbReference type="AlphaFoldDB" id="A0A4V1LG72"/>
<name>A0A4V1LG72_9BACI</name>
<evidence type="ECO:0000259" key="2">
    <source>
        <dbReference type="SMART" id="SM00471"/>
    </source>
</evidence>
<dbReference type="EMBL" id="QOUX01000046">
    <property type="protein sequence ID" value="RXI98754.1"/>
    <property type="molecule type" value="Genomic_DNA"/>
</dbReference>
<dbReference type="InterPro" id="IPR050798">
    <property type="entry name" value="YhaM_exoribonuc/phosphodiest"/>
</dbReference>
<proteinExistence type="predicted"/>
<dbReference type="Pfam" id="PF01966">
    <property type="entry name" value="HD"/>
    <property type="match status" value="1"/>
</dbReference>
<gene>
    <name evidence="3" type="ORF">DS745_19720</name>
</gene>
<feature type="domain" description="HD/PDEase" evidence="2">
    <location>
        <begin position="157"/>
        <end position="293"/>
    </location>
</feature>
<dbReference type="PANTHER" id="PTHR37294:SF1">
    <property type="entry name" value="3'-5' EXORIBONUCLEASE YHAM"/>
    <property type="match status" value="1"/>
</dbReference>
<accession>A0A4V1LG72</accession>